<keyword evidence="1" id="KW-0238">DNA-binding</keyword>
<dbReference type="EMBL" id="KI913138">
    <property type="protein sequence ID" value="ETV75985.1"/>
    <property type="molecule type" value="Genomic_DNA"/>
</dbReference>
<reference evidence="3" key="1">
    <citation type="submission" date="2013-12" db="EMBL/GenBank/DDBJ databases">
        <title>The Genome Sequence of Aphanomyces astaci APO3.</title>
        <authorList>
            <consortium name="The Broad Institute Genomics Platform"/>
            <person name="Russ C."/>
            <person name="Tyler B."/>
            <person name="van West P."/>
            <person name="Dieguez-Uribeondo J."/>
            <person name="Young S.K."/>
            <person name="Zeng Q."/>
            <person name="Gargeya S."/>
            <person name="Fitzgerald M."/>
            <person name="Abouelleil A."/>
            <person name="Alvarado L."/>
            <person name="Chapman S.B."/>
            <person name="Gainer-Dewar J."/>
            <person name="Goldberg J."/>
            <person name="Griggs A."/>
            <person name="Gujja S."/>
            <person name="Hansen M."/>
            <person name="Howarth C."/>
            <person name="Imamovic A."/>
            <person name="Ireland A."/>
            <person name="Larimer J."/>
            <person name="McCowan C."/>
            <person name="Murphy C."/>
            <person name="Pearson M."/>
            <person name="Poon T.W."/>
            <person name="Priest M."/>
            <person name="Roberts A."/>
            <person name="Saif S."/>
            <person name="Shea T."/>
            <person name="Sykes S."/>
            <person name="Wortman J."/>
            <person name="Nusbaum C."/>
            <person name="Birren B."/>
        </authorList>
    </citation>
    <scope>NUCLEOTIDE SEQUENCE [LARGE SCALE GENOMIC DNA]</scope>
    <source>
        <strain evidence="3">APO3</strain>
    </source>
</reference>
<dbReference type="GeneID" id="20811935"/>
<protein>
    <recommendedName>
        <fullName evidence="2">HTH CENPB-type domain-containing protein</fullName>
    </recommendedName>
</protein>
<sequence>MNALCQMQPSYDDIVAVLKRVENGETVAAVARSSPLKWTSMFKYIKMKPDTGAISIGQRGVKQVLPYDMKRDLVTWITAMQQAGWPVERFEIIIKASQILTNYAGVPRSLSRGWFDHPRLRPRAHNASSTKDQSCSKLGCLGFVCTARDIYNVDETSFKTKGNTKKVVAIRGSKDVWKGEQSDTYHMTIVITVAADGTAVPPAFI</sequence>
<organism evidence="3">
    <name type="scientific">Aphanomyces astaci</name>
    <name type="common">Crayfish plague agent</name>
    <dbReference type="NCBI Taxonomy" id="112090"/>
    <lineage>
        <taxon>Eukaryota</taxon>
        <taxon>Sar</taxon>
        <taxon>Stramenopiles</taxon>
        <taxon>Oomycota</taxon>
        <taxon>Saprolegniomycetes</taxon>
        <taxon>Saprolegniales</taxon>
        <taxon>Verrucalvaceae</taxon>
        <taxon>Aphanomyces</taxon>
    </lineage>
</organism>
<feature type="domain" description="HTH CENPB-type" evidence="2">
    <location>
        <begin position="57"/>
        <end position="128"/>
    </location>
</feature>
<evidence type="ECO:0000256" key="1">
    <source>
        <dbReference type="ARBA" id="ARBA00023125"/>
    </source>
</evidence>
<dbReference type="GO" id="GO:0003677">
    <property type="term" value="F:DNA binding"/>
    <property type="evidence" value="ECO:0007669"/>
    <property type="project" value="UniProtKB-KW"/>
</dbReference>
<proteinExistence type="predicted"/>
<name>W4G8H7_APHAT</name>
<evidence type="ECO:0000259" key="2">
    <source>
        <dbReference type="PROSITE" id="PS51253"/>
    </source>
</evidence>
<dbReference type="VEuPathDB" id="FungiDB:H257_09939"/>
<dbReference type="AlphaFoldDB" id="W4G8H7"/>
<gene>
    <name evidence="3" type="ORF">H257_09939</name>
</gene>
<dbReference type="OrthoDB" id="122614at2759"/>
<evidence type="ECO:0000313" key="3">
    <source>
        <dbReference type="EMBL" id="ETV75985.1"/>
    </source>
</evidence>
<accession>W4G8H7</accession>
<dbReference type="InterPro" id="IPR006600">
    <property type="entry name" value="HTH_CenpB_DNA-bd_dom"/>
</dbReference>
<dbReference type="PROSITE" id="PS51253">
    <property type="entry name" value="HTH_CENPB"/>
    <property type="match status" value="1"/>
</dbReference>
<dbReference type="RefSeq" id="XP_009834627.1">
    <property type="nucleotide sequence ID" value="XM_009836325.1"/>
</dbReference>